<protein>
    <submittedName>
        <fullName evidence="2">Uncharacterized protein</fullName>
    </submittedName>
</protein>
<gene>
    <name evidence="2" type="ORF">L0U88_11140</name>
</gene>
<evidence type="ECO:0000313" key="2">
    <source>
        <dbReference type="EMBL" id="MCF1715180.1"/>
    </source>
</evidence>
<keyword evidence="1" id="KW-0732">Signal</keyword>
<dbReference type="RefSeq" id="WP_234866135.1">
    <property type="nucleotide sequence ID" value="NZ_JAKEVY010000003.1"/>
</dbReference>
<sequence>MIRLALSCSLLSLVFMACSSRKTVTTTTSTEPKYTVQSLELQDTASLSMVEQPQTENGSFVLKPGLYTAEFKSYCLQPGTPDPTPRDAYFQAPLNHPRKEIIETILKNSQTANDLDQRNIQLLLWGVMSRTEFSKLPSPVQYTGRRLLNSKQIFELNGGVMGIVKTVAAVMPSGGTLGDIQDIFNTGVNSYEAYERIAVPRTLSQMRNPEFKLNQWYRHTEGYYVRYYPDGYKKTTIQVYVPETTQDGENLINYILFDPTSISIAPANTNAQRLGIGAPVVIDIIRTVIKVIDLDKPTRPAKKEAPKHPKDA</sequence>
<dbReference type="EMBL" id="JAKEVY010000003">
    <property type="protein sequence ID" value="MCF1715180.1"/>
    <property type="molecule type" value="Genomic_DNA"/>
</dbReference>
<dbReference type="PROSITE" id="PS51257">
    <property type="entry name" value="PROKAR_LIPOPROTEIN"/>
    <property type="match status" value="1"/>
</dbReference>
<name>A0ABS9BIM9_9BACT</name>
<comment type="caution">
    <text evidence="2">The sequence shown here is derived from an EMBL/GenBank/DDBJ whole genome shotgun (WGS) entry which is preliminary data.</text>
</comment>
<keyword evidence="3" id="KW-1185">Reference proteome</keyword>
<evidence type="ECO:0000256" key="1">
    <source>
        <dbReference type="SAM" id="SignalP"/>
    </source>
</evidence>
<reference evidence="2 3" key="1">
    <citation type="submission" date="2022-01" db="EMBL/GenBank/DDBJ databases">
        <title>Flavihumibacter sp. nov., isolated from sediment of a river.</title>
        <authorList>
            <person name="Liu H."/>
        </authorList>
    </citation>
    <scope>NUCLEOTIDE SEQUENCE [LARGE SCALE GENOMIC DNA]</scope>
    <source>
        <strain evidence="2 3">RY-1</strain>
    </source>
</reference>
<dbReference type="Proteomes" id="UP001200145">
    <property type="component" value="Unassembled WGS sequence"/>
</dbReference>
<feature type="signal peptide" evidence="1">
    <location>
        <begin position="1"/>
        <end position="17"/>
    </location>
</feature>
<organism evidence="2 3">
    <name type="scientific">Flavihumibacter fluminis</name>
    <dbReference type="NCBI Taxonomy" id="2909236"/>
    <lineage>
        <taxon>Bacteria</taxon>
        <taxon>Pseudomonadati</taxon>
        <taxon>Bacteroidota</taxon>
        <taxon>Chitinophagia</taxon>
        <taxon>Chitinophagales</taxon>
        <taxon>Chitinophagaceae</taxon>
        <taxon>Flavihumibacter</taxon>
    </lineage>
</organism>
<accession>A0ABS9BIM9</accession>
<feature type="chain" id="PRO_5047134875" evidence="1">
    <location>
        <begin position="18"/>
        <end position="312"/>
    </location>
</feature>
<proteinExistence type="predicted"/>
<evidence type="ECO:0000313" key="3">
    <source>
        <dbReference type="Proteomes" id="UP001200145"/>
    </source>
</evidence>